<dbReference type="Gene3D" id="1.10.4030.10">
    <property type="entry name" value="Porin chaperone SurA, peptide-binding domain"/>
    <property type="match status" value="1"/>
</dbReference>
<keyword evidence="5" id="KW-0413">Isomerase</keyword>
<feature type="domain" description="PpiC" evidence="6">
    <location>
        <begin position="110"/>
        <end position="217"/>
    </location>
</feature>
<organism evidence="7">
    <name type="scientific">Oscillatoriales cyanobacterium SpSt-402</name>
    <dbReference type="NCBI Taxonomy" id="2282168"/>
    <lineage>
        <taxon>Bacteria</taxon>
        <taxon>Bacillati</taxon>
        <taxon>Cyanobacteriota</taxon>
        <taxon>Cyanophyceae</taxon>
        <taxon>Oscillatoriophycideae</taxon>
        <taxon>Oscillatoriales</taxon>
    </lineage>
</organism>
<evidence type="ECO:0000256" key="4">
    <source>
        <dbReference type="ARBA" id="ARBA00023110"/>
    </source>
</evidence>
<name>A0A832M234_9CYAN</name>
<dbReference type="Pfam" id="PF13145">
    <property type="entry name" value="Rotamase_2"/>
    <property type="match status" value="1"/>
</dbReference>
<accession>A0A832M234</accession>
<evidence type="ECO:0000256" key="5">
    <source>
        <dbReference type="ARBA" id="ARBA00023235"/>
    </source>
</evidence>
<proteinExistence type="predicted"/>
<gene>
    <name evidence="7" type="ORF">ENR47_01625</name>
</gene>
<dbReference type="PANTHER" id="PTHR47245">
    <property type="entry name" value="PEPTIDYLPROLYL ISOMERASE"/>
    <property type="match status" value="1"/>
</dbReference>
<dbReference type="AlphaFoldDB" id="A0A832M234"/>
<dbReference type="PANTHER" id="PTHR47245:SF1">
    <property type="entry name" value="FOLDASE PROTEIN PRSA"/>
    <property type="match status" value="1"/>
</dbReference>
<evidence type="ECO:0000256" key="3">
    <source>
        <dbReference type="ARBA" id="ARBA00022729"/>
    </source>
</evidence>
<dbReference type="InterPro" id="IPR027304">
    <property type="entry name" value="Trigger_fact/SurA_dom_sf"/>
</dbReference>
<dbReference type="InterPro" id="IPR000297">
    <property type="entry name" value="PPIase_PpiC"/>
</dbReference>
<keyword evidence="4" id="KW-0697">Rotamase</keyword>
<dbReference type="InterPro" id="IPR046357">
    <property type="entry name" value="PPIase_dom_sf"/>
</dbReference>
<comment type="caution">
    <text evidence="7">The sequence shown here is derived from an EMBL/GenBank/DDBJ whole genome shotgun (WGS) entry which is preliminary data.</text>
</comment>
<reference evidence="7" key="1">
    <citation type="journal article" date="2020" name="mSystems">
        <title>Genome- and Community-Level Interaction Insights into Carbon Utilization and Element Cycling Functions of Hydrothermarchaeota in Hydrothermal Sediment.</title>
        <authorList>
            <person name="Zhou Z."/>
            <person name="Liu Y."/>
            <person name="Xu W."/>
            <person name="Pan J."/>
            <person name="Luo Z.H."/>
            <person name="Li M."/>
        </authorList>
    </citation>
    <scope>NUCLEOTIDE SEQUENCE [LARGE SCALE GENOMIC DNA]</scope>
    <source>
        <strain evidence="7">SpSt-402</strain>
    </source>
</reference>
<dbReference type="EC" id="5.2.1.8" evidence="2"/>
<dbReference type="SUPFAM" id="SSF54534">
    <property type="entry name" value="FKBP-like"/>
    <property type="match status" value="1"/>
</dbReference>
<dbReference type="GO" id="GO:0003755">
    <property type="term" value="F:peptidyl-prolyl cis-trans isomerase activity"/>
    <property type="evidence" value="ECO:0007669"/>
    <property type="project" value="UniProtKB-KW"/>
</dbReference>
<dbReference type="InterPro" id="IPR050245">
    <property type="entry name" value="PrsA_foldase"/>
</dbReference>
<evidence type="ECO:0000259" key="6">
    <source>
        <dbReference type="Pfam" id="PF13145"/>
    </source>
</evidence>
<sequence length="250" mass="28830">MTSPTFLTIDDEPISLAQAIHYLQATGRFQEFLLDILCQHALAKEVRSHIDLSLTKEALEQRLIDFRTENNLIHPNDFQSWLSSHGMNYDAFREQSLWNLSLALLRQQISREQLVSFFQQRKPFLDQVILSWIAVDTKDVILEVSQKLGSGLDFEQLADAYAGPDEDAYGVEEPFSREGMPEVLKDAIASVEPGHVTQPVYLDDRWYMFRVDALITAELNDELKDQLETELFEHWLNNKVEAMTVKLEVN</sequence>
<keyword evidence="3" id="KW-0732">Signal</keyword>
<dbReference type="EMBL" id="DSRD01000105">
    <property type="protein sequence ID" value="HGW92974.1"/>
    <property type="molecule type" value="Genomic_DNA"/>
</dbReference>
<dbReference type="SUPFAM" id="SSF109998">
    <property type="entry name" value="Triger factor/SurA peptide-binding domain-like"/>
    <property type="match status" value="1"/>
</dbReference>
<comment type="catalytic activity">
    <reaction evidence="1">
        <text>[protein]-peptidylproline (omega=180) = [protein]-peptidylproline (omega=0)</text>
        <dbReference type="Rhea" id="RHEA:16237"/>
        <dbReference type="Rhea" id="RHEA-COMP:10747"/>
        <dbReference type="Rhea" id="RHEA-COMP:10748"/>
        <dbReference type="ChEBI" id="CHEBI:83833"/>
        <dbReference type="ChEBI" id="CHEBI:83834"/>
        <dbReference type="EC" id="5.2.1.8"/>
    </reaction>
</comment>
<dbReference type="Gene3D" id="3.10.50.40">
    <property type="match status" value="1"/>
</dbReference>
<protein>
    <recommendedName>
        <fullName evidence="2">peptidylprolyl isomerase</fullName>
        <ecNumber evidence="2">5.2.1.8</ecNumber>
    </recommendedName>
</protein>
<evidence type="ECO:0000256" key="2">
    <source>
        <dbReference type="ARBA" id="ARBA00013194"/>
    </source>
</evidence>
<evidence type="ECO:0000256" key="1">
    <source>
        <dbReference type="ARBA" id="ARBA00000971"/>
    </source>
</evidence>
<evidence type="ECO:0000313" key="7">
    <source>
        <dbReference type="EMBL" id="HGW92974.1"/>
    </source>
</evidence>